<feature type="transmembrane region" description="Helical" evidence="1">
    <location>
        <begin position="12"/>
        <end position="29"/>
    </location>
</feature>
<protein>
    <submittedName>
        <fullName evidence="2">Uncharacterized protein</fullName>
    </submittedName>
</protein>
<dbReference type="Proteomes" id="UP001470230">
    <property type="component" value="Unassembled WGS sequence"/>
</dbReference>
<evidence type="ECO:0000313" key="2">
    <source>
        <dbReference type="EMBL" id="KAK8891683.1"/>
    </source>
</evidence>
<proteinExistence type="predicted"/>
<keyword evidence="1" id="KW-0812">Transmembrane</keyword>
<organism evidence="2 3">
    <name type="scientific">Tritrichomonas musculus</name>
    <dbReference type="NCBI Taxonomy" id="1915356"/>
    <lineage>
        <taxon>Eukaryota</taxon>
        <taxon>Metamonada</taxon>
        <taxon>Parabasalia</taxon>
        <taxon>Tritrichomonadida</taxon>
        <taxon>Tritrichomonadidae</taxon>
        <taxon>Tritrichomonas</taxon>
    </lineage>
</organism>
<reference evidence="2 3" key="1">
    <citation type="submission" date="2024-04" db="EMBL/GenBank/DDBJ databases">
        <title>Tritrichomonas musculus Genome.</title>
        <authorList>
            <person name="Alves-Ferreira E."/>
            <person name="Grigg M."/>
            <person name="Lorenzi H."/>
            <person name="Galac M."/>
        </authorList>
    </citation>
    <scope>NUCLEOTIDE SEQUENCE [LARGE SCALE GENOMIC DNA]</scope>
    <source>
        <strain evidence="2 3">EAF2021</strain>
    </source>
</reference>
<accession>A0ABR2KKK8</accession>
<sequence>MQKFFSNIDPFLVICIISLVIITPIGFTVDRTHLEKRCNCGPRLYTQSNVTNAIPTPFISFLNESREIIELVVSRFYPSGNIDEWALQLKYTHDRGVKIHIVTDDFNIVNSLSSFCEVTYVSKSNVKTRMLVFFAQSDFKRTIYASRLFNDWSSIQYSGFLIDFPDCQSIAHDSSSLFALLKYYAEKGFPNFFQKKFLPGSSFPRVHHWKTGSCSYGIWPTQLIPPGRKSVTSLLNRFFQSSNSNFSIFNPSLFPTLEIVEKDMPELLISEQIEKAAYSGSNIRILITNNSVKSYSILNSLMHFPNIHVKTLSSLAYTPLFYLHETMSGFIPMTFTNDDSDLTITFSMSIEDRELSTQLKEYFDAYWYSTKTSDIE</sequence>
<evidence type="ECO:0000313" key="3">
    <source>
        <dbReference type="Proteomes" id="UP001470230"/>
    </source>
</evidence>
<dbReference type="EMBL" id="JAPFFF010000004">
    <property type="protein sequence ID" value="KAK8891683.1"/>
    <property type="molecule type" value="Genomic_DNA"/>
</dbReference>
<evidence type="ECO:0000256" key="1">
    <source>
        <dbReference type="SAM" id="Phobius"/>
    </source>
</evidence>
<keyword evidence="3" id="KW-1185">Reference proteome</keyword>
<gene>
    <name evidence="2" type="ORF">M9Y10_028903</name>
</gene>
<name>A0ABR2KKK8_9EUKA</name>
<keyword evidence="1" id="KW-1133">Transmembrane helix</keyword>
<comment type="caution">
    <text evidence="2">The sequence shown here is derived from an EMBL/GenBank/DDBJ whole genome shotgun (WGS) entry which is preliminary data.</text>
</comment>
<keyword evidence="1" id="KW-0472">Membrane</keyword>